<dbReference type="EMBL" id="KK852458">
    <property type="protein sequence ID" value="KDR23544.1"/>
    <property type="molecule type" value="Genomic_DNA"/>
</dbReference>
<proteinExistence type="predicted"/>
<reference evidence="1 2" key="1">
    <citation type="journal article" date="2014" name="Nat. Commun.">
        <title>Molecular traces of alternative social organization in a termite genome.</title>
        <authorList>
            <person name="Terrapon N."/>
            <person name="Li C."/>
            <person name="Robertson H.M."/>
            <person name="Ji L."/>
            <person name="Meng X."/>
            <person name="Booth W."/>
            <person name="Chen Z."/>
            <person name="Childers C.P."/>
            <person name="Glastad K.M."/>
            <person name="Gokhale K."/>
            <person name="Gowin J."/>
            <person name="Gronenberg W."/>
            <person name="Hermansen R.A."/>
            <person name="Hu H."/>
            <person name="Hunt B.G."/>
            <person name="Huylmans A.K."/>
            <person name="Khalil S.M."/>
            <person name="Mitchell R.D."/>
            <person name="Munoz-Torres M.C."/>
            <person name="Mustard J.A."/>
            <person name="Pan H."/>
            <person name="Reese J.T."/>
            <person name="Scharf M.E."/>
            <person name="Sun F."/>
            <person name="Vogel H."/>
            <person name="Xiao J."/>
            <person name="Yang W."/>
            <person name="Yang Z."/>
            <person name="Yang Z."/>
            <person name="Zhou J."/>
            <person name="Zhu J."/>
            <person name="Brent C.S."/>
            <person name="Elsik C.G."/>
            <person name="Goodisman M.A."/>
            <person name="Liberles D.A."/>
            <person name="Roe R.M."/>
            <person name="Vargo E.L."/>
            <person name="Vilcinskas A."/>
            <person name="Wang J."/>
            <person name="Bornberg-Bauer E."/>
            <person name="Korb J."/>
            <person name="Zhang G."/>
            <person name="Liebig J."/>
        </authorList>
    </citation>
    <scope>NUCLEOTIDE SEQUENCE [LARGE SCALE GENOMIC DNA]</scope>
    <source>
        <tissue evidence="1">Whole organism</tissue>
    </source>
</reference>
<sequence length="59" mass="6969">MDRWDDVCTYTAKQSYPVYSLKNATACFLERIQTHLDSASCADKLLDCFKYLYLYFIII</sequence>
<keyword evidence="2" id="KW-1185">Reference proteome</keyword>
<dbReference type="InParanoid" id="A0A067RUM8"/>
<dbReference type="AlphaFoldDB" id="A0A067RUM8"/>
<name>A0A067RUM8_ZOONE</name>
<dbReference type="Proteomes" id="UP000027135">
    <property type="component" value="Unassembled WGS sequence"/>
</dbReference>
<accession>A0A067RUM8</accession>
<organism evidence="1 2">
    <name type="scientific">Zootermopsis nevadensis</name>
    <name type="common">Dampwood termite</name>
    <dbReference type="NCBI Taxonomy" id="136037"/>
    <lineage>
        <taxon>Eukaryota</taxon>
        <taxon>Metazoa</taxon>
        <taxon>Ecdysozoa</taxon>
        <taxon>Arthropoda</taxon>
        <taxon>Hexapoda</taxon>
        <taxon>Insecta</taxon>
        <taxon>Pterygota</taxon>
        <taxon>Neoptera</taxon>
        <taxon>Polyneoptera</taxon>
        <taxon>Dictyoptera</taxon>
        <taxon>Blattodea</taxon>
        <taxon>Blattoidea</taxon>
        <taxon>Termitoidae</taxon>
        <taxon>Termopsidae</taxon>
        <taxon>Zootermopsis</taxon>
    </lineage>
</organism>
<gene>
    <name evidence="1" type="ORF">L798_12364</name>
</gene>
<evidence type="ECO:0000313" key="2">
    <source>
        <dbReference type="Proteomes" id="UP000027135"/>
    </source>
</evidence>
<evidence type="ECO:0000313" key="1">
    <source>
        <dbReference type="EMBL" id="KDR23544.1"/>
    </source>
</evidence>
<protein>
    <submittedName>
        <fullName evidence="1">Uncharacterized protein</fullName>
    </submittedName>
</protein>